<dbReference type="GO" id="GO:0035099">
    <property type="term" value="P:hemocyte migration"/>
    <property type="evidence" value="ECO:0007669"/>
    <property type="project" value="TreeGrafter"/>
</dbReference>
<feature type="signal peptide" evidence="3">
    <location>
        <begin position="1"/>
        <end position="24"/>
    </location>
</feature>
<dbReference type="SUPFAM" id="SSF57501">
    <property type="entry name" value="Cystine-knot cytokines"/>
    <property type="match status" value="1"/>
</dbReference>
<keyword evidence="1" id="KW-0339">Growth factor</keyword>
<dbReference type="GO" id="GO:0008083">
    <property type="term" value="F:growth factor activity"/>
    <property type="evidence" value="ECO:0007669"/>
    <property type="project" value="UniProtKB-KW"/>
</dbReference>
<dbReference type="InterPro" id="IPR029034">
    <property type="entry name" value="Cystine-knot_cytokine"/>
</dbReference>
<organism evidence="5">
    <name type="scientific">Rhipicephalus appendiculatus</name>
    <name type="common">Brown ear tick</name>
    <dbReference type="NCBI Taxonomy" id="34631"/>
    <lineage>
        <taxon>Eukaryota</taxon>
        <taxon>Metazoa</taxon>
        <taxon>Ecdysozoa</taxon>
        <taxon>Arthropoda</taxon>
        <taxon>Chelicerata</taxon>
        <taxon>Arachnida</taxon>
        <taxon>Acari</taxon>
        <taxon>Parasitiformes</taxon>
        <taxon>Ixodida</taxon>
        <taxon>Ixodoidea</taxon>
        <taxon>Ixodidae</taxon>
        <taxon>Rhipicephalinae</taxon>
        <taxon>Rhipicephalus</taxon>
        <taxon>Rhipicephalus</taxon>
    </lineage>
</organism>
<protein>
    <recommendedName>
        <fullName evidence="4">Platelet-derived growth factor (PDGF) family profile domain-containing protein</fullName>
    </recommendedName>
</protein>
<accession>A0A131YIY9</accession>
<comment type="similarity">
    <text evidence="1">Belongs to the PDGF/VEGF growth factor family.</text>
</comment>
<dbReference type="SMART" id="SM00141">
    <property type="entry name" value="PDGF"/>
    <property type="match status" value="1"/>
</dbReference>
<sequence>MVRRRFEWLLCLCALVAAVGYVHGHLLVDRSAKQRVQALLAHQNPISALRTSAPVSPLGVTRNGPAPVAPSGSATSSRSGDGRSGGSSASYADTVRLLYSARDAREARIREPRVTPVLSQELEDVRSANEHFLRIRTTARCRVPRTRVVHVKEFYSDPSKEYLPRCTILHRCGDDAGCCDSEQYQCVPRAVQEVTLHFYTIHLQNQNGGEVGLRNSVTKLLFPNHTECECQPVNDIPRTAARPSRIAHHSGEHNKVSLHAPSSEDPDLAAGSGMHEELPSGPIKCHNCPEPFSRRLYEDGRCSCDCFEKQKRCLKIKRGREPLGDLARRCVETQDCHVPECEYGLYDVDSGRCPKRPDYWPKHVADRKVHPHSHRWQFFERD</sequence>
<dbReference type="PROSITE" id="PS50278">
    <property type="entry name" value="PDGF_2"/>
    <property type="match status" value="1"/>
</dbReference>
<dbReference type="Gene3D" id="2.10.90.10">
    <property type="entry name" value="Cystine-knot cytokines"/>
    <property type="match status" value="1"/>
</dbReference>
<evidence type="ECO:0000259" key="4">
    <source>
        <dbReference type="PROSITE" id="PS50278"/>
    </source>
</evidence>
<dbReference type="PANTHER" id="PTHR21719">
    <property type="entry name" value="FI06402P-RELATED"/>
    <property type="match status" value="1"/>
</dbReference>
<dbReference type="AlphaFoldDB" id="A0A131YIY9"/>
<feature type="region of interest" description="Disordered" evidence="2">
    <location>
        <begin position="252"/>
        <end position="275"/>
    </location>
</feature>
<feature type="chain" id="PRO_5007285372" description="Platelet-derived growth factor (PDGF) family profile domain-containing protein" evidence="3">
    <location>
        <begin position="25"/>
        <end position="382"/>
    </location>
</feature>
<keyword evidence="3" id="KW-0732">Signal</keyword>
<feature type="domain" description="Platelet-derived growth factor (PDGF) family profile" evidence="4">
    <location>
        <begin position="123"/>
        <end position="235"/>
    </location>
</feature>
<dbReference type="EMBL" id="GEDV01010105">
    <property type="protein sequence ID" value="JAP78452.1"/>
    <property type="molecule type" value="Transcribed_RNA"/>
</dbReference>
<dbReference type="InterPro" id="IPR000072">
    <property type="entry name" value="PDGF/VEGF_dom"/>
</dbReference>
<dbReference type="FunFam" id="2.10.90.10:FF:000133">
    <property type="entry name" value="Uncharacterized protein (Fragment)"/>
    <property type="match status" value="1"/>
</dbReference>
<proteinExistence type="inferred from homology"/>
<dbReference type="GO" id="GO:0016020">
    <property type="term" value="C:membrane"/>
    <property type="evidence" value="ECO:0007669"/>
    <property type="project" value="InterPro"/>
</dbReference>
<name>A0A131YIY9_RHIAP</name>
<reference evidence="5" key="1">
    <citation type="journal article" date="2016" name="Ticks Tick Borne Dis.">
        <title>De novo assembly and annotation of the salivary gland transcriptome of Rhipicephalus appendiculatus male and female ticks during blood feeding.</title>
        <authorList>
            <person name="de Castro M.H."/>
            <person name="de Klerk D."/>
            <person name="Pienaar R."/>
            <person name="Latif A.A."/>
            <person name="Rees D.J."/>
            <person name="Mans B.J."/>
        </authorList>
    </citation>
    <scope>NUCLEOTIDE SEQUENCE</scope>
    <source>
        <tissue evidence="5">Salivary glands</tissue>
    </source>
</reference>
<evidence type="ECO:0000313" key="5">
    <source>
        <dbReference type="EMBL" id="JAP78452.1"/>
    </source>
</evidence>
<dbReference type="Pfam" id="PF00341">
    <property type="entry name" value="PDGF"/>
    <property type="match status" value="1"/>
</dbReference>
<dbReference type="PANTHER" id="PTHR21719:SF1">
    <property type="entry name" value="FI06402P-RELATED"/>
    <property type="match status" value="1"/>
</dbReference>
<evidence type="ECO:0000256" key="3">
    <source>
        <dbReference type="SAM" id="SignalP"/>
    </source>
</evidence>
<evidence type="ECO:0000256" key="2">
    <source>
        <dbReference type="SAM" id="MobiDB-lite"/>
    </source>
</evidence>
<evidence type="ECO:0000256" key="1">
    <source>
        <dbReference type="RuleBase" id="RU003818"/>
    </source>
</evidence>
<feature type="region of interest" description="Disordered" evidence="2">
    <location>
        <begin position="56"/>
        <end position="89"/>
    </location>
</feature>